<accession>A0AA88YA44</accession>
<dbReference type="Pfam" id="PF00535">
    <property type="entry name" value="Glycos_transf_2"/>
    <property type="match status" value="1"/>
</dbReference>
<evidence type="ECO:0000259" key="15">
    <source>
        <dbReference type="SMART" id="SM00458"/>
    </source>
</evidence>
<dbReference type="PANTHER" id="PTHR11675:SF63">
    <property type="entry name" value="POLYPEPTIDE N-ACETYLGALACTOSAMINYLTRANSFERASE"/>
    <property type="match status" value="1"/>
</dbReference>
<evidence type="ECO:0000256" key="1">
    <source>
        <dbReference type="ARBA" id="ARBA00001936"/>
    </source>
</evidence>
<protein>
    <recommendedName>
        <fullName evidence="13">Polypeptide N-acetylgalactosaminyltransferase</fullName>
        <ecNumber evidence="13">2.4.1.-</ecNumber>
    </recommendedName>
    <alternativeName>
        <fullName evidence="13">Protein-UDP acetylgalactosaminyltransferase</fullName>
    </alternativeName>
</protein>
<evidence type="ECO:0000256" key="6">
    <source>
        <dbReference type="ARBA" id="ARBA00022968"/>
    </source>
</evidence>
<dbReference type="InterPro" id="IPR035992">
    <property type="entry name" value="Ricin_B-like_lectins"/>
</dbReference>
<feature type="compositionally biased region" description="Basic and acidic residues" evidence="14">
    <location>
        <begin position="78"/>
        <end position="88"/>
    </location>
</feature>
<comment type="caution">
    <text evidence="16">The sequence shown here is derived from an EMBL/GenBank/DDBJ whole genome shotgun (WGS) entry which is preliminary data.</text>
</comment>
<dbReference type="CDD" id="cd02510">
    <property type="entry name" value="pp-GalNAc-T"/>
    <property type="match status" value="1"/>
</dbReference>
<dbReference type="CDD" id="cd23440">
    <property type="entry name" value="beta-trefoil_Ricin_GALNT11"/>
    <property type="match status" value="1"/>
</dbReference>
<evidence type="ECO:0000256" key="3">
    <source>
        <dbReference type="ARBA" id="ARBA00005680"/>
    </source>
</evidence>
<proteinExistence type="inferred from homology"/>
<keyword evidence="7 13" id="KW-1133">Transmembrane helix</keyword>
<evidence type="ECO:0000313" key="16">
    <source>
        <dbReference type="EMBL" id="KAK3092460.1"/>
    </source>
</evidence>
<evidence type="ECO:0000256" key="9">
    <source>
        <dbReference type="ARBA" id="ARBA00023136"/>
    </source>
</evidence>
<comment type="similarity">
    <text evidence="3 13">Belongs to the glycosyltransferase 2 family. GalNAc-T subfamily.</text>
</comment>
<evidence type="ECO:0000313" key="17">
    <source>
        <dbReference type="Proteomes" id="UP001186944"/>
    </source>
</evidence>
<dbReference type="GO" id="GO:0030246">
    <property type="term" value="F:carbohydrate binding"/>
    <property type="evidence" value="ECO:0007669"/>
    <property type="project" value="UniProtKB-KW"/>
</dbReference>
<evidence type="ECO:0000256" key="13">
    <source>
        <dbReference type="RuleBase" id="RU361242"/>
    </source>
</evidence>
<dbReference type="EC" id="2.4.1.-" evidence="13"/>
<keyword evidence="10 13" id="KW-1015">Disulfide bond</keyword>
<evidence type="ECO:0000256" key="5">
    <source>
        <dbReference type="ARBA" id="ARBA00022734"/>
    </source>
</evidence>
<comment type="pathway">
    <text evidence="13">Protein modification; protein glycosylation.</text>
</comment>
<evidence type="ECO:0000256" key="2">
    <source>
        <dbReference type="ARBA" id="ARBA00004323"/>
    </source>
</evidence>
<comment type="cofactor">
    <cofactor evidence="1 13">
        <name>Mn(2+)</name>
        <dbReference type="ChEBI" id="CHEBI:29035"/>
    </cofactor>
</comment>
<dbReference type="FunFam" id="3.90.550.10:FF:000053">
    <property type="entry name" value="Polypeptide N-acetylgalactosaminyltransferase"/>
    <property type="match status" value="1"/>
</dbReference>
<keyword evidence="9 13" id="KW-0472">Membrane</keyword>
<dbReference type="PROSITE" id="PS50231">
    <property type="entry name" value="RICIN_B_LECTIN"/>
    <property type="match status" value="1"/>
</dbReference>
<dbReference type="Proteomes" id="UP001186944">
    <property type="component" value="Unassembled WGS sequence"/>
</dbReference>
<dbReference type="PANTHER" id="PTHR11675">
    <property type="entry name" value="N-ACETYLGALACTOSAMINYLTRANSFERASE"/>
    <property type="match status" value="1"/>
</dbReference>
<feature type="domain" description="Ricin B lectin" evidence="15">
    <location>
        <begin position="484"/>
        <end position="612"/>
    </location>
</feature>
<feature type="compositionally biased region" description="Polar residues" evidence="14">
    <location>
        <begin position="68"/>
        <end position="77"/>
    </location>
</feature>
<dbReference type="Gene3D" id="3.90.550.10">
    <property type="entry name" value="Spore Coat Polysaccharide Biosynthesis Protein SpsA, Chain A"/>
    <property type="match status" value="1"/>
</dbReference>
<feature type="region of interest" description="Disordered" evidence="14">
    <location>
        <begin position="54"/>
        <end position="88"/>
    </location>
</feature>
<dbReference type="GO" id="GO:0006493">
    <property type="term" value="P:protein O-linked glycosylation"/>
    <property type="evidence" value="ECO:0007669"/>
    <property type="project" value="TreeGrafter"/>
</dbReference>
<evidence type="ECO:0000256" key="7">
    <source>
        <dbReference type="ARBA" id="ARBA00022989"/>
    </source>
</evidence>
<keyword evidence="11" id="KW-0325">Glycoprotein</keyword>
<keyword evidence="13" id="KW-0808">Transferase</keyword>
<dbReference type="InterPro" id="IPR000772">
    <property type="entry name" value="Ricin_B_lectin"/>
</dbReference>
<keyword evidence="5 13" id="KW-0430">Lectin</keyword>
<evidence type="ECO:0000256" key="11">
    <source>
        <dbReference type="ARBA" id="ARBA00023180"/>
    </source>
</evidence>
<evidence type="ECO:0000256" key="4">
    <source>
        <dbReference type="ARBA" id="ARBA00022692"/>
    </source>
</evidence>
<organism evidence="16 17">
    <name type="scientific">Pinctada imbricata</name>
    <name type="common">Atlantic pearl-oyster</name>
    <name type="synonym">Pinctada martensii</name>
    <dbReference type="NCBI Taxonomy" id="66713"/>
    <lineage>
        <taxon>Eukaryota</taxon>
        <taxon>Metazoa</taxon>
        <taxon>Spiralia</taxon>
        <taxon>Lophotrochozoa</taxon>
        <taxon>Mollusca</taxon>
        <taxon>Bivalvia</taxon>
        <taxon>Autobranchia</taxon>
        <taxon>Pteriomorphia</taxon>
        <taxon>Pterioida</taxon>
        <taxon>Pterioidea</taxon>
        <taxon>Pteriidae</taxon>
        <taxon>Pinctada</taxon>
    </lineage>
</organism>
<name>A0AA88YA44_PINIB</name>
<dbReference type="EMBL" id="VSWD01000009">
    <property type="protein sequence ID" value="KAK3092460.1"/>
    <property type="molecule type" value="Genomic_DNA"/>
</dbReference>
<dbReference type="GO" id="GO:0008593">
    <property type="term" value="P:regulation of Notch signaling pathway"/>
    <property type="evidence" value="ECO:0007669"/>
    <property type="project" value="TreeGrafter"/>
</dbReference>
<sequence length="616" mass="70341">MRRKVTLRCCLIGVGVPVSIWFMINILHWNFKPSTDWFAPSPNAGRLQIRAKKLANSKHSGDQKSESDNWSLKNSQNDVHEKYDTKHDKKEEINSIETNFGNCEEVQDYVNKDVAGVYDVKVLNRQGIVLTPEDQKDQRRGCQDKKYSNISVDASIIICFYNEALSALLRNIYSVLERTPKKYLKEIIVVDDSSDIADVGCKVEKYLHKHLPNVKFLRTPERQGLIRARIYGANHASGKVVIFLDSHCEVNKEWIQPLLARISENSKVVAVPVIDIINQDTLEYQASPLVRGGFNWGLHFRWDSLPPALKLDPQLGFKPIESPTMAGGLFAMDRDYFHYLGDYDSGLEVWGGENLEISFRIWMCGGKLEIIPCSRVGHIFRKRRPYGSPKGGDSLLMNSLRVAQVWMDKYKEYFFKQRPQARDMDYGDVSDRIALRKKLQCQSFHWYLKHIYPEQPLPDSSGHMVPPPGNLLPVKKKAKVLRHGQFIHTVSQLCIQSEKDVFTKKALLTLKACESRGRPLKVQTWYETEESELILAQLLCLDAEDKWVGKSYARLMKCHGSKGSQAWTWTVQNGVSMLYNPGSGKCLATTSNDNGAYLSLEICSDNSRMGFELRRP</sequence>
<evidence type="ECO:0000256" key="10">
    <source>
        <dbReference type="ARBA" id="ARBA00023157"/>
    </source>
</evidence>
<dbReference type="GO" id="GO:0005112">
    <property type="term" value="F:Notch binding"/>
    <property type="evidence" value="ECO:0007669"/>
    <property type="project" value="TreeGrafter"/>
</dbReference>
<evidence type="ECO:0000256" key="14">
    <source>
        <dbReference type="SAM" id="MobiDB-lite"/>
    </source>
</evidence>
<evidence type="ECO:0000256" key="8">
    <source>
        <dbReference type="ARBA" id="ARBA00023034"/>
    </source>
</evidence>
<dbReference type="GO" id="GO:0004653">
    <property type="term" value="F:polypeptide N-acetylgalactosaminyltransferase activity"/>
    <property type="evidence" value="ECO:0007669"/>
    <property type="project" value="TreeGrafter"/>
</dbReference>
<dbReference type="SMART" id="SM00458">
    <property type="entry name" value="RICIN"/>
    <property type="match status" value="1"/>
</dbReference>
<keyword evidence="17" id="KW-1185">Reference proteome</keyword>
<dbReference type="InterPro" id="IPR029044">
    <property type="entry name" value="Nucleotide-diphossugar_trans"/>
</dbReference>
<reference evidence="16" key="1">
    <citation type="submission" date="2019-08" db="EMBL/GenBank/DDBJ databases">
        <title>The improved chromosome-level genome for the pearl oyster Pinctada fucata martensii using PacBio sequencing and Hi-C.</title>
        <authorList>
            <person name="Zheng Z."/>
        </authorList>
    </citation>
    <scope>NUCLEOTIDE SEQUENCE</scope>
    <source>
        <strain evidence="16">ZZ-2019</strain>
        <tissue evidence="16">Adductor muscle</tissue>
    </source>
</reference>
<dbReference type="InterPro" id="IPR001173">
    <property type="entry name" value="Glyco_trans_2-like"/>
</dbReference>
<keyword evidence="13" id="KW-0328">Glycosyltransferase</keyword>
<feature type="transmembrane region" description="Helical" evidence="13">
    <location>
        <begin position="7"/>
        <end position="31"/>
    </location>
</feature>
<dbReference type="AlphaFoldDB" id="A0AA88YA44"/>
<keyword evidence="4 13" id="KW-0812">Transmembrane</keyword>
<keyword evidence="12 13" id="KW-0464">Manganese</keyword>
<dbReference type="Gene3D" id="2.80.10.50">
    <property type="match status" value="1"/>
</dbReference>
<dbReference type="Pfam" id="PF00652">
    <property type="entry name" value="Ricin_B_lectin"/>
    <property type="match status" value="1"/>
</dbReference>
<dbReference type="GO" id="GO:0000139">
    <property type="term" value="C:Golgi membrane"/>
    <property type="evidence" value="ECO:0007669"/>
    <property type="project" value="UniProtKB-SubCell"/>
</dbReference>
<dbReference type="InterPro" id="IPR045885">
    <property type="entry name" value="GalNAc-T"/>
</dbReference>
<dbReference type="SUPFAM" id="SSF53448">
    <property type="entry name" value="Nucleotide-diphospho-sugar transferases"/>
    <property type="match status" value="1"/>
</dbReference>
<keyword evidence="8 13" id="KW-0333">Golgi apparatus</keyword>
<dbReference type="SUPFAM" id="SSF50370">
    <property type="entry name" value="Ricin B-like lectins"/>
    <property type="match status" value="1"/>
</dbReference>
<gene>
    <name evidence="16" type="ORF">FSP39_003078</name>
</gene>
<evidence type="ECO:0000256" key="12">
    <source>
        <dbReference type="ARBA" id="ARBA00023211"/>
    </source>
</evidence>
<keyword evidence="6" id="KW-0735">Signal-anchor</keyword>
<comment type="subcellular location">
    <subcellularLocation>
        <location evidence="2 13">Golgi apparatus membrane</location>
        <topology evidence="2 13">Single-pass type II membrane protein</topology>
    </subcellularLocation>
</comment>